<dbReference type="FunFam" id="1.20.1260.20:FF:000001">
    <property type="entry name" value="PPE family protein PPE41"/>
    <property type="match status" value="1"/>
</dbReference>
<dbReference type="PANTHER" id="PTHR46766:SF1">
    <property type="entry name" value="GLUTAMINE-RICH PROTEIN 2"/>
    <property type="match status" value="1"/>
</dbReference>
<evidence type="ECO:0000313" key="4">
    <source>
        <dbReference type="EMBL" id="GFG69554.1"/>
    </source>
</evidence>
<dbReference type="GO" id="GO:0052572">
    <property type="term" value="P:response to host immune response"/>
    <property type="evidence" value="ECO:0007669"/>
    <property type="project" value="TreeGrafter"/>
</dbReference>
<sequence>MDFGVLPPEINSARIYAGGGPGSLLAAATAWQELAGELNSAAASYASVIAGLTTGSWAGPSSAAMAAAASPYITWLNATGAQAQQAAAQVSAAVSAYETAFAATIPPPLITANRSLQATLTATNILGQNTAAIATTEADYLEMWAQDTAAMYGYAGASAVATRVSPFTSPPQTTEPSGQACSASAAATTGADAETLMTQGPQLISATPAALQTLAAPATETPANGSAASLSGLTSLTMPLRMAMMPMTMLMRMLMSGTNGAKGAAAGAAAPIAASGALTSGSGTVTLTGLTSGQAATAGLGRSASIGALSVPPGWTGVGAATGPTAAGLPVTGSVAGTAGHPAGVPPMVPVGSLAGRGGFGATATQYDFRPTVIPRSPAAG</sequence>
<dbReference type="EMBL" id="BLKV01000001">
    <property type="protein sequence ID" value="GFG69554.1"/>
    <property type="molecule type" value="Genomic_DNA"/>
</dbReference>
<dbReference type="PANTHER" id="PTHR46766">
    <property type="entry name" value="GLUTAMINE-RICH PROTEIN 2"/>
    <property type="match status" value="1"/>
</dbReference>
<feature type="domain" description="PPE" evidence="2">
    <location>
        <begin position="2"/>
        <end position="164"/>
    </location>
</feature>
<protein>
    <submittedName>
        <fullName evidence="4">PPE family protein</fullName>
    </submittedName>
</protein>
<proteinExistence type="inferred from homology"/>
<evidence type="ECO:0000256" key="1">
    <source>
        <dbReference type="ARBA" id="ARBA00010652"/>
    </source>
</evidence>
<accession>A0A7I9XHZ8</accession>
<dbReference type="OrthoDB" id="4727494at2"/>
<dbReference type="InterPro" id="IPR038332">
    <property type="entry name" value="PPE_sf"/>
</dbReference>
<evidence type="ECO:0000313" key="5">
    <source>
        <dbReference type="Proteomes" id="UP000465263"/>
    </source>
</evidence>
<name>A0A7I9XHZ8_9MYCO</name>
<dbReference type="RefSeq" id="WP_085083868.1">
    <property type="nucleotide sequence ID" value="NZ_BLKV01000001.1"/>
</dbReference>
<dbReference type="InterPro" id="IPR022171">
    <property type="entry name" value="PPE_C"/>
</dbReference>
<organism evidence="4 5">
    <name type="scientific">Mycolicibacter senuensis</name>
    <dbReference type="NCBI Taxonomy" id="386913"/>
    <lineage>
        <taxon>Bacteria</taxon>
        <taxon>Bacillati</taxon>
        <taxon>Actinomycetota</taxon>
        <taxon>Actinomycetes</taxon>
        <taxon>Mycobacteriales</taxon>
        <taxon>Mycobacteriaceae</taxon>
        <taxon>Mycolicibacter</taxon>
    </lineage>
</organism>
<dbReference type="Proteomes" id="UP000465263">
    <property type="component" value="Unassembled WGS sequence"/>
</dbReference>
<dbReference type="Pfam" id="PF00823">
    <property type="entry name" value="PPE"/>
    <property type="match status" value="1"/>
</dbReference>
<evidence type="ECO:0000259" key="2">
    <source>
        <dbReference type="Pfam" id="PF00823"/>
    </source>
</evidence>
<comment type="caution">
    <text evidence="4">The sequence shown here is derived from an EMBL/GenBank/DDBJ whole genome shotgun (WGS) entry which is preliminary data.</text>
</comment>
<reference evidence="4 5" key="1">
    <citation type="journal article" date="2019" name="Emerg. Microbes Infect.">
        <title>Comprehensive subspecies identification of 175 nontuberculous mycobacteria species based on 7547 genomic profiles.</title>
        <authorList>
            <person name="Matsumoto Y."/>
            <person name="Kinjo T."/>
            <person name="Motooka D."/>
            <person name="Nabeya D."/>
            <person name="Jung N."/>
            <person name="Uechi K."/>
            <person name="Horii T."/>
            <person name="Iida T."/>
            <person name="Fujita J."/>
            <person name="Nakamura S."/>
        </authorList>
    </citation>
    <scope>NUCLEOTIDE SEQUENCE [LARGE SCALE GENOMIC DNA]</scope>
    <source>
        <strain evidence="4 5">JCM 16017</strain>
    </source>
</reference>
<feature type="domain" description="PPE family C-terminal" evidence="3">
    <location>
        <begin position="297"/>
        <end position="376"/>
    </location>
</feature>
<dbReference type="InterPro" id="IPR000030">
    <property type="entry name" value="PPE_dom"/>
</dbReference>
<gene>
    <name evidence="4" type="primary">PPE31_3</name>
    <name evidence="4" type="ORF">MSEN_12740</name>
</gene>
<dbReference type="AlphaFoldDB" id="A0A7I9XHZ8"/>
<keyword evidence="5" id="KW-1185">Reference proteome</keyword>
<comment type="similarity">
    <text evidence="1">Belongs to the mycobacterial PPE family.</text>
</comment>
<evidence type="ECO:0000259" key="3">
    <source>
        <dbReference type="Pfam" id="PF12484"/>
    </source>
</evidence>
<dbReference type="Gene3D" id="1.20.1260.20">
    <property type="entry name" value="PPE superfamily"/>
    <property type="match status" value="1"/>
</dbReference>
<dbReference type="Pfam" id="PF12484">
    <property type="entry name" value="PPE-SVP"/>
    <property type="match status" value="1"/>
</dbReference>
<dbReference type="SUPFAM" id="SSF140459">
    <property type="entry name" value="PE/PPE dimer-like"/>
    <property type="match status" value="1"/>
</dbReference>